<evidence type="ECO:0000313" key="1">
    <source>
        <dbReference type="EMBL" id="ATZ17200.1"/>
    </source>
</evidence>
<keyword evidence="2" id="KW-1185">Reference proteome</keyword>
<evidence type="ECO:0000313" key="2">
    <source>
        <dbReference type="Proteomes" id="UP000232063"/>
    </source>
</evidence>
<name>A0A2K8NTN5_9MOLU</name>
<dbReference type="KEGG" id="elj:ELUMI_v1c04760"/>
<accession>A0A2K8NTN5</accession>
<gene>
    <name evidence="1" type="ORF">ELUMI_v1c04760</name>
</gene>
<organism evidence="1 2">
    <name type="scientific">Williamsoniiplasma luminosum</name>
    <dbReference type="NCBI Taxonomy" id="214888"/>
    <lineage>
        <taxon>Bacteria</taxon>
        <taxon>Bacillati</taxon>
        <taxon>Mycoplasmatota</taxon>
        <taxon>Mollicutes</taxon>
        <taxon>Entomoplasmatales</taxon>
        <taxon>Williamsoniiplasma</taxon>
    </lineage>
</organism>
<dbReference type="Proteomes" id="UP000232063">
    <property type="component" value="Chromosome"/>
</dbReference>
<reference evidence="1 2" key="1">
    <citation type="submission" date="2017-11" db="EMBL/GenBank/DDBJ databases">
        <title>Genome sequence of Entomoplasma luminosum PIMN-1 (ATCC 49195).</title>
        <authorList>
            <person name="Lo W.-S."/>
            <person name="Gasparich G.E."/>
            <person name="Kuo C.-H."/>
        </authorList>
    </citation>
    <scope>NUCLEOTIDE SEQUENCE [LARGE SCALE GENOMIC DNA]</scope>
    <source>
        <strain evidence="1 2">PIMN-1</strain>
    </source>
</reference>
<dbReference type="EMBL" id="CP024963">
    <property type="protein sequence ID" value="ATZ17200.1"/>
    <property type="molecule type" value="Genomic_DNA"/>
</dbReference>
<dbReference type="AlphaFoldDB" id="A0A2K8NTN5"/>
<proteinExistence type="predicted"/>
<protein>
    <submittedName>
        <fullName evidence="1">Uncharacterized protein</fullName>
    </submittedName>
</protein>
<dbReference type="RefSeq" id="WP_025734324.1">
    <property type="nucleotide sequence ID" value="NZ_CP024963.1"/>
</dbReference>
<sequence>MNKILEENEKILKRINQEFEVFENITNEKLIDYIDGLRSSFKSLLQHLNHKYQDCEGTHVSIKVQALTFSSCYYCLHLNYFFEQLDEIQDLFSNKLLLMN</sequence>